<dbReference type="Proteomes" id="UP000053815">
    <property type="component" value="Unassembled WGS sequence"/>
</dbReference>
<evidence type="ECO:0000313" key="3">
    <source>
        <dbReference type="Proteomes" id="UP000053815"/>
    </source>
</evidence>
<name>A0A0C9MPK0_9FUNG</name>
<dbReference type="OrthoDB" id="2283635at2759"/>
<protein>
    <submittedName>
        <fullName evidence="2">Uncharacterized protein</fullName>
    </submittedName>
</protein>
<feature type="region of interest" description="Disordered" evidence="1">
    <location>
        <begin position="165"/>
        <end position="210"/>
    </location>
</feature>
<feature type="compositionally biased region" description="Polar residues" evidence="1">
    <location>
        <begin position="195"/>
        <end position="209"/>
    </location>
</feature>
<dbReference type="EMBL" id="DF836373">
    <property type="protein sequence ID" value="GAN05182.1"/>
    <property type="molecule type" value="Genomic_DNA"/>
</dbReference>
<reference evidence="2" key="1">
    <citation type="submission" date="2014-09" db="EMBL/GenBank/DDBJ databases">
        <title>Draft genome sequence of an oleaginous Mucoromycotina fungus Mucor ambiguus NBRC6742.</title>
        <authorList>
            <person name="Takeda I."/>
            <person name="Yamane N."/>
            <person name="Morita T."/>
            <person name="Tamano K."/>
            <person name="Machida M."/>
            <person name="Baker S."/>
            <person name="Koike H."/>
        </authorList>
    </citation>
    <scope>NUCLEOTIDE SEQUENCE</scope>
    <source>
        <strain evidence="2">NBRC 6742</strain>
    </source>
</reference>
<keyword evidence="3" id="KW-1185">Reference proteome</keyword>
<organism evidence="2">
    <name type="scientific">Mucor ambiguus</name>
    <dbReference type="NCBI Taxonomy" id="91626"/>
    <lineage>
        <taxon>Eukaryota</taxon>
        <taxon>Fungi</taxon>
        <taxon>Fungi incertae sedis</taxon>
        <taxon>Mucoromycota</taxon>
        <taxon>Mucoromycotina</taxon>
        <taxon>Mucoromycetes</taxon>
        <taxon>Mucorales</taxon>
        <taxon>Mucorineae</taxon>
        <taxon>Mucoraceae</taxon>
        <taxon>Mucor</taxon>
    </lineage>
</organism>
<gene>
    <name evidence="2" type="ORF">MAM1_0084c04651</name>
</gene>
<sequence>MSLISLHFQTWTPDHVEDSFSKNLLDQFDQKMNQDLNPHLAMDQSDINMSDTTYEEDDDEPNFSSIASSQHLNDINRTSTLTSTSSFKIKEHDNPSTSAAAVVAAARAASKQSSLLDSDSCCSSAAISIQRSPPSQQPPQPQRKQNILKKSSMYFSGKIMSKKSTLFTKPSAPTTTTAPHDGLKRKLDQKRRSSPGITIKSQQPPSNVKMTPWWRRLNNYLIPRDAAH</sequence>
<proteinExistence type="predicted"/>
<evidence type="ECO:0000256" key="1">
    <source>
        <dbReference type="SAM" id="MobiDB-lite"/>
    </source>
</evidence>
<evidence type="ECO:0000313" key="2">
    <source>
        <dbReference type="EMBL" id="GAN05182.1"/>
    </source>
</evidence>
<dbReference type="AlphaFoldDB" id="A0A0C9MPK0"/>
<accession>A0A0C9MPK0</accession>